<sequence>MDNSVEMSQMLKTAMKAHPESFANFDTTKNVQDQ</sequence>
<reference evidence="1" key="1">
    <citation type="journal article" date="2015" name="Nature">
        <title>Complex archaea that bridge the gap between prokaryotes and eukaryotes.</title>
        <authorList>
            <person name="Spang A."/>
            <person name="Saw J.H."/>
            <person name="Jorgensen S.L."/>
            <person name="Zaremba-Niedzwiedzka K."/>
            <person name="Martijn J."/>
            <person name="Lind A.E."/>
            <person name="van Eijk R."/>
            <person name="Schleper C."/>
            <person name="Guy L."/>
            <person name="Ettema T.J."/>
        </authorList>
    </citation>
    <scope>NUCLEOTIDE SEQUENCE</scope>
</reference>
<gene>
    <name evidence="1" type="ORF">LCGC14_1138820</name>
</gene>
<protein>
    <submittedName>
        <fullName evidence="1">Uncharacterized protein</fullName>
    </submittedName>
</protein>
<comment type="caution">
    <text evidence="1">The sequence shown here is derived from an EMBL/GenBank/DDBJ whole genome shotgun (WGS) entry which is preliminary data.</text>
</comment>
<dbReference type="EMBL" id="LAZR01005389">
    <property type="protein sequence ID" value="KKN00327.1"/>
    <property type="molecule type" value="Genomic_DNA"/>
</dbReference>
<proteinExistence type="predicted"/>
<dbReference type="AlphaFoldDB" id="A0A0F9MLU4"/>
<evidence type="ECO:0000313" key="1">
    <source>
        <dbReference type="EMBL" id="KKN00327.1"/>
    </source>
</evidence>
<organism evidence="1">
    <name type="scientific">marine sediment metagenome</name>
    <dbReference type="NCBI Taxonomy" id="412755"/>
    <lineage>
        <taxon>unclassified sequences</taxon>
        <taxon>metagenomes</taxon>
        <taxon>ecological metagenomes</taxon>
    </lineage>
</organism>
<accession>A0A0F9MLU4</accession>
<name>A0A0F9MLU4_9ZZZZ</name>
<feature type="non-terminal residue" evidence="1">
    <location>
        <position position="34"/>
    </location>
</feature>